<dbReference type="CDD" id="cd04647">
    <property type="entry name" value="LbH_MAT_like"/>
    <property type="match status" value="1"/>
</dbReference>
<organism evidence="3">
    <name type="scientific">freshwater metagenome</name>
    <dbReference type="NCBI Taxonomy" id="449393"/>
    <lineage>
        <taxon>unclassified sequences</taxon>
        <taxon>metagenomes</taxon>
        <taxon>ecological metagenomes</taxon>
    </lineage>
</organism>
<dbReference type="EMBL" id="CAFBNC010000147">
    <property type="protein sequence ID" value="CAB4953749.1"/>
    <property type="molecule type" value="Genomic_DNA"/>
</dbReference>
<dbReference type="GO" id="GO:0008374">
    <property type="term" value="F:O-acyltransferase activity"/>
    <property type="evidence" value="ECO:0007669"/>
    <property type="project" value="TreeGrafter"/>
</dbReference>
<name>A0A6J7KGX7_9ZZZZ</name>
<evidence type="ECO:0000313" key="3">
    <source>
        <dbReference type="EMBL" id="CAB4953749.1"/>
    </source>
</evidence>
<comment type="similarity">
    <text evidence="1">Belongs to the transferase hexapeptide repeat family.</text>
</comment>
<proteinExistence type="inferred from homology"/>
<evidence type="ECO:0000256" key="2">
    <source>
        <dbReference type="ARBA" id="ARBA00022679"/>
    </source>
</evidence>
<dbReference type="PANTHER" id="PTHR23416">
    <property type="entry name" value="SIALIC ACID SYNTHASE-RELATED"/>
    <property type="match status" value="1"/>
</dbReference>
<dbReference type="Gene3D" id="2.160.10.10">
    <property type="entry name" value="Hexapeptide repeat proteins"/>
    <property type="match status" value="1"/>
</dbReference>
<dbReference type="GO" id="GO:0005829">
    <property type="term" value="C:cytosol"/>
    <property type="evidence" value="ECO:0007669"/>
    <property type="project" value="TreeGrafter"/>
</dbReference>
<reference evidence="3" key="1">
    <citation type="submission" date="2020-05" db="EMBL/GenBank/DDBJ databases">
        <authorList>
            <person name="Chiriac C."/>
            <person name="Salcher M."/>
            <person name="Ghai R."/>
            <person name="Kavagutti S V."/>
        </authorList>
    </citation>
    <scope>NUCLEOTIDE SEQUENCE</scope>
</reference>
<accession>A0A6J7KGX7</accession>
<dbReference type="Pfam" id="PF14602">
    <property type="entry name" value="Hexapep_2"/>
    <property type="match status" value="2"/>
</dbReference>
<dbReference type="InterPro" id="IPR001451">
    <property type="entry name" value="Hexapep"/>
</dbReference>
<dbReference type="AlphaFoldDB" id="A0A6J7KGX7"/>
<evidence type="ECO:0000256" key="1">
    <source>
        <dbReference type="ARBA" id="ARBA00007274"/>
    </source>
</evidence>
<dbReference type="InterPro" id="IPR011004">
    <property type="entry name" value="Trimer_LpxA-like_sf"/>
</dbReference>
<sequence>MSRSGQLNSPIHRWTTSLINRTWDRIRAHGAVNWQHPLARKYGSMGEGSYQAFPPGDCTNPHAIHIGRNCFIGAGVTLAVGMPTEVYAPDHEPVIEIGDRTTIGKNCWFVARHSIVLEHDVTIAPNVYFTDHNHTYADPWLPVGQQVLQGKPVRVGTGTWIATNAVILPGTTIGANCTIAAGAVVRGDIPDHSVVGGIPGRVIRRWTREEGWQPPFTEPVVVVEGWPVGVPPDDYVPPTPA</sequence>
<dbReference type="InterPro" id="IPR051159">
    <property type="entry name" value="Hexapeptide_acetyltransf"/>
</dbReference>
<dbReference type="Pfam" id="PF00132">
    <property type="entry name" value="Hexapep"/>
    <property type="match status" value="1"/>
</dbReference>
<keyword evidence="2" id="KW-0808">Transferase</keyword>
<protein>
    <submittedName>
        <fullName evidence="3">Unannotated protein</fullName>
    </submittedName>
</protein>
<dbReference type="PANTHER" id="PTHR23416:SF23">
    <property type="entry name" value="ACETYLTRANSFERASE C18B11.09C-RELATED"/>
    <property type="match status" value="1"/>
</dbReference>
<gene>
    <name evidence="3" type="ORF">UFOPK3733_02031</name>
</gene>
<dbReference type="SUPFAM" id="SSF51161">
    <property type="entry name" value="Trimeric LpxA-like enzymes"/>
    <property type="match status" value="1"/>
</dbReference>